<dbReference type="SUPFAM" id="SSF53448">
    <property type="entry name" value="Nucleotide-diphospho-sugar transferases"/>
    <property type="match status" value="1"/>
</dbReference>
<dbReference type="InterPro" id="IPR029044">
    <property type="entry name" value="Nucleotide-diphossugar_trans"/>
</dbReference>
<proteinExistence type="predicted"/>
<evidence type="ECO:0000313" key="2">
    <source>
        <dbReference type="Proteomes" id="UP000228561"/>
    </source>
</evidence>
<reference evidence="2" key="1">
    <citation type="submission" date="2017-09" db="EMBL/GenBank/DDBJ databases">
        <title>Depth-based differentiation of microbial function through sediment-hosted aquifers and enrichment of novel symbionts in the deep terrestrial subsurface.</title>
        <authorList>
            <person name="Probst A.J."/>
            <person name="Ladd B."/>
            <person name="Jarett J.K."/>
            <person name="Geller-Mcgrath D.E."/>
            <person name="Sieber C.M.K."/>
            <person name="Emerson J.B."/>
            <person name="Anantharaman K."/>
            <person name="Thomas B.C."/>
            <person name="Malmstrom R."/>
            <person name="Stieglmeier M."/>
            <person name="Klingl A."/>
            <person name="Woyke T."/>
            <person name="Ryan C.M."/>
            <person name="Banfield J.F."/>
        </authorList>
    </citation>
    <scope>NUCLEOTIDE SEQUENCE [LARGE SCALE GENOMIC DNA]</scope>
</reference>
<evidence type="ECO:0000313" key="1">
    <source>
        <dbReference type="EMBL" id="PIU99793.1"/>
    </source>
</evidence>
<name>A0A2M7B9M4_9BACT</name>
<protein>
    <submittedName>
        <fullName evidence="1">Uncharacterized protein</fullName>
    </submittedName>
</protein>
<gene>
    <name evidence="1" type="ORF">COS58_00040</name>
</gene>
<dbReference type="EMBL" id="PEVG01000002">
    <property type="protein sequence ID" value="PIU99793.1"/>
    <property type="molecule type" value="Genomic_DNA"/>
</dbReference>
<comment type="caution">
    <text evidence="1">The sequence shown here is derived from an EMBL/GenBank/DDBJ whole genome shotgun (WGS) entry which is preliminary data.</text>
</comment>
<dbReference type="Gene3D" id="3.90.550.10">
    <property type="entry name" value="Spore Coat Polysaccharide Biosynthesis Protein SpsA, Chain A"/>
    <property type="match status" value="1"/>
</dbReference>
<sequence length="66" mass="7598">MFLLDTKIFDYEADMHPNGEYYLTSALSKMLKAGHKVYAVKSTLWLPIGYPEDIGKAEKKLLEFNI</sequence>
<dbReference type="AlphaFoldDB" id="A0A2M7B9M4"/>
<organism evidence="1 2">
    <name type="scientific">Candidatus Tagabacteria bacterium CG03_land_8_20_14_0_80_41_22</name>
    <dbReference type="NCBI Taxonomy" id="1975020"/>
    <lineage>
        <taxon>Bacteria</taxon>
        <taxon>Candidatus Tagaibacteriota</taxon>
    </lineage>
</organism>
<accession>A0A2M7B9M4</accession>
<dbReference type="Proteomes" id="UP000228561">
    <property type="component" value="Unassembled WGS sequence"/>
</dbReference>